<dbReference type="Proteomes" id="UP000008720">
    <property type="component" value="Chromosome"/>
</dbReference>
<dbReference type="Pfam" id="PF06167">
    <property type="entry name" value="Peptidase_M90"/>
    <property type="match status" value="1"/>
</dbReference>
<dbReference type="eggNOG" id="COG3228">
    <property type="taxonomic scope" value="Bacteria"/>
</dbReference>
<dbReference type="GO" id="GO:0008237">
    <property type="term" value="F:metallopeptidase activity"/>
    <property type="evidence" value="ECO:0007669"/>
    <property type="project" value="InterPro"/>
</dbReference>
<dbReference type="InterPro" id="IPR024079">
    <property type="entry name" value="MetalloPept_cat_dom_sf"/>
</dbReference>
<dbReference type="GO" id="GO:0005829">
    <property type="term" value="C:cytosol"/>
    <property type="evidence" value="ECO:0007669"/>
    <property type="project" value="TreeGrafter"/>
</dbReference>
<dbReference type="STRING" id="643867.Ftrac_2473"/>
<protein>
    <recommendedName>
        <fullName evidence="3">DgsA anti-repressor MtfA</fullName>
    </recommendedName>
</protein>
<proteinExistence type="predicted"/>
<dbReference type="KEGG" id="mtt:Ftrac_2473"/>
<reference evidence="1 2" key="1">
    <citation type="journal article" date="2011" name="Stand. Genomic Sci.">
        <title>Complete genome sequence of Marivirga tractuosa type strain (H-43).</title>
        <authorList>
            <person name="Pagani I."/>
            <person name="Chertkov O."/>
            <person name="Lapidus A."/>
            <person name="Lucas S."/>
            <person name="Del Rio T.G."/>
            <person name="Tice H."/>
            <person name="Copeland A."/>
            <person name="Cheng J.F."/>
            <person name="Nolan M."/>
            <person name="Saunders E."/>
            <person name="Pitluck S."/>
            <person name="Held B."/>
            <person name="Goodwin L."/>
            <person name="Liolios K."/>
            <person name="Ovchinikova G."/>
            <person name="Ivanova N."/>
            <person name="Mavromatis K."/>
            <person name="Pati A."/>
            <person name="Chen A."/>
            <person name="Palaniappan K."/>
            <person name="Land M."/>
            <person name="Hauser L."/>
            <person name="Jeffries C.D."/>
            <person name="Detter J.C."/>
            <person name="Han C."/>
            <person name="Tapia R."/>
            <person name="Ngatchou-Djao O.D."/>
            <person name="Rohde M."/>
            <person name="Goker M."/>
            <person name="Spring S."/>
            <person name="Sikorski J."/>
            <person name="Woyke T."/>
            <person name="Bristow J."/>
            <person name="Eisen J.A."/>
            <person name="Markowitz V."/>
            <person name="Hugenholtz P."/>
            <person name="Klenk H.P."/>
            <person name="Kyrpides N.C."/>
        </authorList>
    </citation>
    <scope>NUCLEOTIDE SEQUENCE [LARGE SCALE GENOMIC DNA]</scope>
    <source>
        <strain evidence="2">ATCC 23168 / DSM 4126 / NBRC 15989 / NCIMB 1408 / VKM B-1430 / H-43</strain>
    </source>
</reference>
<dbReference type="PANTHER" id="PTHR30164">
    <property type="entry name" value="MTFA PEPTIDASE"/>
    <property type="match status" value="1"/>
</dbReference>
<evidence type="ECO:0000313" key="2">
    <source>
        <dbReference type="Proteomes" id="UP000008720"/>
    </source>
</evidence>
<organism evidence="1 2">
    <name type="scientific">Marivirga tractuosa (strain ATCC 23168 / DSM 4126 / NBRC 15989 / NCIMB 1408 / VKM B-1430 / H-43)</name>
    <name type="common">Microscilla tractuosa</name>
    <name type="synonym">Flexibacter tractuosus</name>
    <dbReference type="NCBI Taxonomy" id="643867"/>
    <lineage>
        <taxon>Bacteria</taxon>
        <taxon>Pseudomonadati</taxon>
        <taxon>Bacteroidota</taxon>
        <taxon>Cytophagia</taxon>
        <taxon>Cytophagales</taxon>
        <taxon>Marivirgaceae</taxon>
        <taxon>Marivirga</taxon>
    </lineage>
</organism>
<accession>E4TN37</accession>
<keyword evidence="2" id="KW-1185">Reference proteome</keyword>
<dbReference type="Gene3D" id="1.10.472.150">
    <property type="entry name" value="Glucose-regulated metallo-peptidase M90, N-terminal domain"/>
    <property type="match status" value="1"/>
</dbReference>
<gene>
    <name evidence="1" type="ordered locus">Ftrac_2473</name>
</gene>
<sequence>MLKAVRDVIKATLNYFGIFGLGRLNQEQVRKLKKYSPYFRQLKLQYQKEFMWRVSQFISAKKFVSRGMEEVTEEMKVVVAALSVQITFGLPRVYLAHFKKILIYPDNYYSTINKQYHKGEVNPRFGIIVLSWKNLVEGIANESDGVNLGIHELAHAIHLENRISNYEYGFLDQNLWKKYYDLAEFEMFKVKEGDTSMFRSAAAIDHHEFFAVLLENFFERPKALKAYSPVLYEKTTKLLKQDPLKLLMNN</sequence>
<evidence type="ECO:0000313" key="1">
    <source>
        <dbReference type="EMBL" id="ADR22451.1"/>
    </source>
</evidence>
<dbReference type="Gene3D" id="3.40.390.10">
    <property type="entry name" value="Collagenase (Catalytic Domain)"/>
    <property type="match status" value="1"/>
</dbReference>
<dbReference type="AlphaFoldDB" id="E4TN37"/>
<dbReference type="EMBL" id="CP002349">
    <property type="protein sequence ID" value="ADR22451.1"/>
    <property type="molecule type" value="Genomic_DNA"/>
</dbReference>
<dbReference type="PANTHER" id="PTHR30164:SF2">
    <property type="entry name" value="PROTEIN MTFA"/>
    <property type="match status" value="1"/>
</dbReference>
<dbReference type="HOGENOM" id="CLU_063037_1_0_10"/>
<dbReference type="InterPro" id="IPR042252">
    <property type="entry name" value="MtfA_N"/>
</dbReference>
<dbReference type="GO" id="GO:0004177">
    <property type="term" value="F:aminopeptidase activity"/>
    <property type="evidence" value="ECO:0007669"/>
    <property type="project" value="TreeGrafter"/>
</dbReference>
<dbReference type="InterPro" id="IPR010384">
    <property type="entry name" value="MtfA_fam"/>
</dbReference>
<evidence type="ECO:0008006" key="3">
    <source>
        <dbReference type="Google" id="ProtNLM"/>
    </source>
</evidence>
<dbReference type="SUPFAM" id="SSF55486">
    <property type="entry name" value="Metalloproteases ('zincins'), catalytic domain"/>
    <property type="match status" value="1"/>
</dbReference>
<name>E4TN37_MARTH</name>
<dbReference type="OrthoDB" id="9786424at2"/>
<dbReference type="CDD" id="cd20170">
    <property type="entry name" value="Peptidase_M90-like"/>
    <property type="match status" value="1"/>
</dbReference>
<dbReference type="RefSeq" id="WP_013454594.1">
    <property type="nucleotide sequence ID" value="NC_014759.1"/>
</dbReference>